<sequence length="384" mass="41887">MPKSERPPVLGIVTSTYHRSGETFVNHHIDRLLGGNTVVVCNRFSGENPYDRPVFDLTGGPTRALDRLLAPPAMLTGYLRHRALNLPHGARRRDLAAFLREHEVRVILAEFGNRAIQIAPLANALGIPIFAYFRGFDASKLLREPLFVPAYKRLMPRLAGVFSVSQFLLDNLGQHGIRHANARVVPSGADTSFFVPGDKVPAEAVAVGRFVDKKAPQVTIQAFLDGARHVHGAHLHMIGDGPLLEPCRRMAEAKAPGRITFHGAQDRDTIRDRLARASLFLQHSVTEPNGNTEGLPSSIQEAMAAGCAVVSTRHAGIPEAVTEGMTGRLVDEHDNRGFATAIGDLLHRPETAIAMGVSARRVAVERFNKTTLTQRIEKALHAAL</sequence>
<dbReference type="EC" id="2.4.1.57" evidence="2"/>
<keyword evidence="2" id="KW-0808">Transferase</keyword>
<dbReference type="SUPFAM" id="SSF53756">
    <property type="entry name" value="UDP-Glycosyltransferase/glycogen phosphorylase"/>
    <property type="match status" value="1"/>
</dbReference>
<dbReference type="Proteomes" id="UP000193900">
    <property type="component" value="Unassembled WGS sequence"/>
</dbReference>
<dbReference type="EMBL" id="FWFZ01000039">
    <property type="protein sequence ID" value="SLN76036.1"/>
    <property type="molecule type" value="Genomic_DNA"/>
</dbReference>
<evidence type="ECO:0000313" key="2">
    <source>
        <dbReference type="EMBL" id="SLN76036.1"/>
    </source>
</evidence>
<dbReference type="RefSeq" id="WP_234992360.1">
    <property type="nucleotide sequence ID" value="NZ_FWFZ01000039.1"/>
</dbReference>
<protein>
    <submittedName>
        <fullName evidence="2">GDP-mannose-dependent alpha-(1-6)-phosphatidylinositol monomannoside mannosyltransferase</fullName>
        <ecNumber evidence="2">2.4.1.57</ecNumber>
    </submittedName>
</protein>
<keyword evidence="3" id="KW-1185">Reference proteome</keyword>
<dbReference type="InterPro" id="IPR050194">
    <property type="entry name" value="Glycosyltransferase_grp1"/>
</dbReference>
<keyword evidence="2" id="KW-0328">Glycosyltransferase</keyword>
<dbReference type="Pfam" id="PF13692">
    <property type="entry name" value="Glyco_trans_1_4"/>
    <property type="match status" value="1"/>
</dbReference>
<reference evidence="2 3" key="1">
    <citation type="submission" date="2017-03" db="EMBL/GenBank/DDBJ databases">
        <authorList>
            <person name="Afonso C.L."/>
            <person name="Miller P.J."/>
            <person name="Scott M.A."/>
            <person name="Spackman E."/>
            <person name="Goraichik I."/>
            <person name="Dimitrov K.M."/>
            <person name="Suarez D.L."/>
            <person name="Swayne D.E."/>
        </authorList>
    </citation>
    <scope>NUCLEOTIDE SEQUENCE [LARGE SCALE GENOMIC DNA]</scope>
    <source>
        <strain evidence="2 3">CECT 7023</strain>
    </source>
</reference>
<evidence type="ECO:0000313" key="3">
    <source>
        <dbReference type="Proteomes" id="UP000193900"/>
    </source>
</evidence>
<gene>
    <name evidence="2" type="primary">pimB_3</name>
    <name evidence="2" type="ORF">ROA7023_04089</name>
</gene>
<organism evidence="2 3">
    <name type="scientific">Roseisalinus antarcticus</name>
    <dbReference type="NCBI Taxonomy" id="254357"/>
    <lineage>
        <taxon>Bacteria</taxon>
        <taxon>Pseudomonadati</taxon>
        <taxon>Pseudomonadota</taxon>
        <taxon>Alphaproteobacteria</taxon>
        <taxon>Rhodobacterales</taxon>
        <taxon>Roseobacteraceae</taxon>
        <taxon>Roseisalinus</taxon>
    </lineage>
</organism>
<dbReference type="PANTHER" id="PTHR45947:SF15">
    <property type="entry name" value="TEICHURONIC ACID BIOSYNTHESIS GLYCOSYLTRANSFERASE TUAC-RELATED"/>
    <property type="match status" value="1"/>
</dbReference>
<dbReference type="Gene3D" id="3.40.50.2000">
    <property type="entry name" value="Glycogen Phosphorylase B"/>
    <property type="match status" value="2"/>
</dbReference>
<evidence type="ECO:0000259" key="1">
    <source>
        <dbReference type="Pfam" id="PF13439"/>
    </source>
</evidence>
<dbReference type="AlphaFoldDB" id="A0A1Y5TYP5"/>
<dbReference type="GO" id="GO:0016757">
    <property type="term" value="F:glycosyltransferase activity"/>
    <property type="evidence" value="ECO:0007669"/>
    <property type="project" value="UniProtKB-KW"/>
</dbReference>
<dbReference type="InterPro" id="IPR028098">
    <property type="entry name" value="Glyco_trans_4-like_N"/>
</dbReference>
<feature type="domain" description="Glycosyltransferase subfamily 4-like N-terminal" evidence="1">
    <location>
        <begin position="38"/>
        <end position="192"/>
    </location>
</feature>
<name>A0A1Y5TYP5_9RHOB</name>
<proteinExistence type="predicted"/>
<accession>A0A1Y5TYP5</accession>
<dbReference type="Pfam" id="PF13439">
    <property type="entry name" value="Glyco_transf_4"/>
    <property type="match status" value="1"/>
</dbReference>
<dbReference type="PANTHER" id="PTHR45947">
    <property type="entry name" value="SULFOQUINOVOSYL TRANSFERASE SQD2"/>
    <property type="match status" value="1"/>
</dbReference>